<dbReference type="SUPFAM" id="SSF52096">
    <property type="entry name" value="ClpP/crotonase"/>
    <property type="match status" value="1"/>
</dbReference>
<protein>
    <recommendedName>
        <fullName evidence="3">Serine protease</fullName>
    </recommendedName>
</protein>
<sequence>MKNFTANLQDELQNISDTHNVLLLSFIAPDKIVRTSPVTYDYASISVNDFYRVEEIVENLREAGQLPSKLHLVIQTPGGQLGVSTKIAKYLRSSFRDIVVFVPYEAASGGTMMCLAANSIVMGITSNITPIDPQVPYKGQRIAATSTTKLSRK</sequence>
<dbReference type="AlphaFoldDB" id="A0A1G1VAN2"/>
<dbReference type="PANTHER" id="PTHR35984">
    <property type="entry name" value="PERIPLASMIC SERINE PROTEASE"/>
    <property type="match status" value="1"/>
</dbReference>
<dbReference type="InterPro" id="IPR029045">
    <property type="entry name" value="ClpP/crotonase-like_dom_sf"/>
</dbReference>
<gene>
    <name evidence="1" type="ORF">A3A77_00875</name>
</gene>
<dbReference type="InterPro" id="IPR002825">
    <property type="entry name" value="Pept_S49_ser-pept_pro"/>
</dbReference>
<organism evidence="1 2">
    <name type="scientific">Candidatus Blackburnbacteria bacterium RIFCSPLOWO2_01_FULL_40_20</name>
    <dbReference type="NCBI Taxonomy" id="1797519"/>
    <lineage>
        <taxon>Bacteria</taxon>
        <taxon>Candidatus Blackburniibacteriota</taxon>
    </lineage>
</organism>
<evidence type="ECO:0000313" key="1">
    <source>
        <dbReference type="EMBL" id="OGY12510.1"/>
    </source>
</evidence>
<evidence type="ECO:0000313" key="2">
    <source>
        <dbReference type="Proteomes" id="UP000178659"/>
    </source>
</evidence>
<dbReference type="Proteomes" id="UP000178659">
    <property type="component" value="Unassembled WGS sequence"/>
</dbReference>
<dbReference type="PANTHER" id="PTHR35984:SF1">
    <property type="entry name" value="PERIPLASMIC SERINE PROTEASE"/>
    <property type="match status" value="1"/>
</dbReference>
<comment type="caution">
    <text evidence="1">The sequence shown here is derived from an EMBL/GenBank/DDBJ whole genome shotgun (WGS) entry which is preliminary data.</text>
</comment>
<evidence type="ECO:0008006" key="3">
    <source>
        <dbReference type="Google" id="ProtNLM"/>
    </source>
</evidence>
<name>A0A1G1VAN2_9BACT</name>
<dbReference type="EMBL" id="MHCC01000027">
    <property type="protein sequence ID" value="OGY12510.1"/>
    <property type="molecule type" value="Genomic_DNA"/>
</dbReference>
<dbReference type="Gene3D" id="3.90.226.10">
    <property type="entry name" value="2-enoyl-CoA Hydratase, Chain A, domain 1"/>
    <property type="match status" value="1"/>
</dbReference>
<proteinExistence type="predicted"/>
<accession>A0A1G1VAN2</accession>
<dbReference type="GO" id="GO:0016020">
    <property type="term" value="C:membrane"/>
    <property type="evidence" value="ECO:0007669"/>
    <property type="project" value="InterPro"/>
</dbReference>
<reference evidence="1 2" key="1">
    <citation type="journal article" date="2016" name="Nat. Commun.">
        <title>Thousands of microbial genomes shed light on interconnected biogeochemical processes in an aquifer system.</title>
        <authorList>
            <person name="Anantharaman K."/>
            <person name="Brown C.T."/>
            <person name="Hug L.A."/>
            <person name="Sharon I."/>
            <person name="Castelle C.J."/>
            <person name="Probst A.J."/>
            <person name="Thomas B.C."/>
            <person name="Singh A."/>
            <person name="Wilkins M.J."/>
            <person name="Karaoz U."/>
            <person name="Brodie E.L."/>
            <person name="Williams K.H."/>
            <person name="Hubbard S.S."/>
            <person name="Banfield J.F."/>
        </authorList>
    </citation>
    <scope>NUCLEOTIDE SEQUENCE [LARGE SCALE GENOMIC DNA]</scope>
</reference>
<dbReference type="Pfam" id="PF01972">
    <property type="entry name" value="SDH_protease"/>
    <property type="match status" value="1"/>
</dbReference>